<feature type="region of interest" description="Disordered" evidence="1">
    <location>
        <begin position="1"/>
        <end position="25"/>
    </location>
</feature>
<evidence type="ECO:0000313" key="4">
    <source>
        <dbReference type="Proteomes" id="UP000664132"/>
    </source>
</evidence>
<dbReference type="EMBL" id="JAFJYH010000082">
    <property type="protein sequence ID" value="KAG4420518.1"/>
    <property type="molecule type" value="Genomic_DNA"/>
</dbReference>
<dbReference type="Proteomes" id="UP000664132">
    <property type="component" value="Unassembled WGS sequence"/>
</dbReference>
<gene>
    <name evidence="3" type="ORF">IFR04_006338</name>
</gene>
<keyword evidence="2" id="KW-1133">Transmembrane helix</keyword>
<evidence type="ECO:0000313" key="3">
    <source>
        <dbReference type="EMBL" id="KAG4420518.1"/>
    </source>
</evidence>
<evidence type="ECO:0000256" key="1">
    <source>
        <dbReference type="SAM" id="MobiDB-lite"/>
    </source>
</evidence>
<organism evidence="3 4">
    <name type="scientific">Cadophora malorum</name>
    <dbReference type="NCBI Taxonomy" id="108018"/>
    <lineage>
        <taxon>Eukaryota</taxon>
        <taxon>Fungi</taxon>
        <taxon>Dikarya</taxon>
        <taxon>Ascomycota</taxon>
        <taxon>Pezizomycotina</taxon>
        <taxon>Leotiomycetes</taxon>
        <taxon>Helotiales</taxon>
        <taxon>Ploettnerulaceae</taxon>
        <taxon>Cadophora</taxon>
    </lineage>
</organism>
<keyword evidence="2" id="KW-0472">Membrane</keyword>
<feature type="transmembrane region" description="Helical" evidence="2">
    <location>
        <begin position="36"/>
        <end position="54"/>
    </location>
</feature>
<evidence type="ECO:0000256" key="2">
    <source>
        <dbReference type="SAM" id="Phobius"/>
    </source>
</evidence>
<dbReference type="OrthoDB" id="3536859at2759"/>
<keyword evidence="4" id="KW-1185">Reference proteome</keyword>
<feature type="transmembrane region" description="Helical" evidence="2">
    <location>
        <begin position="81"/>
        <end position="100"/>
    </location>
</feature>
<accession>A0A8H7TKM8</accession>
<proteinExistence type="predicted"/>
<reference evidence="3" key="1">
    <citation type="submission" date="2021-02" db="EMBL/GenBank/DDBJ databases">
        <title>Genome sequence Cadophora malorum strain M34.</title>
        <authorList>
            <person name="Stefanovic E."/>
            <person name="Vu D."/>
            <person name="Scully C."/>
            <person name="Dijksterhuis J."/>
            <person name="Roader J."/>
            <person name="Houbraken J."/>
        </authorList>
    </citation>
    <scope>NUCLEOTIDE SEQUENCE</scope>
    <source>
        <strain evidence="3">M34</strain>
    </source>
</reference>
<sequence>MEAAPAQAEPKPIQPRPHASNRDATVSSRWKPTFDWTTLTASVILLIFAIFMIINSHCTQSRDSPIDDKTSSLCYGSSLSIPSWLAIVGVEFAIFSSVILPRLQAILISKILTRKLMHRGVTLPRLLNSQSTAPLNVQFRHGSKSTFLWRMVVSASVASVSISYTYSFTPANIQTTVQLNSIFINIDSEDYYGALFSDSFFSPSEAAGNDSIMIGRNGADFIHGPVFNKSAASMIIGSESVLQLCSPKLYTRTNYSIQHLSLDVSAPATATNSNLAGPEHSLRFFHPDFGSAVDLSLASNATLQADLTSIDQSTTVPSYHSAVKTKHCQGYLSWNKNKTAFSMNHPKDKVCVDDPFDFVTWNGSYAQAFGEGFVYLGLSTLVVIKRIQLKNVETSFQIFEGDLQQHNTSAIRDELSLSMLKGVIETVLLTANHTLAINALLADARYTTGISDPEAPLLCKKWKGASKPYLESNTLLLARGLVANGGSDITITGLGLQYLMIAVAICSVIVIPWPTLPLIQEWPAQWAILLSGLDPNILTKLWRGHLSVTILFAAIRLSFCNSSPGDEYQVENILEEVPKLPQIPGSDEASPQVPAQPPQNRFLDLKIQPQDMEHDSA</sequence>
<keyword evidence="2" id="KW-0812">Transmembrane</keyword>
<protein>
    <submittedName>
        <fullName evidence="3">Uncharacterized protein</fullName>
    </submittedName>
</protein>
<feature type="region of interest" description="Disordered" evidence="1">
    <location>
        <begin position="581"/>
        <end position="617"/>
    </location>
</feature>
<dbReference type="AlphaFoldDB" id="A0A8H7TKM8"/>
<name>A0A8H7TKM8_9HELO</name>
<comment type="caution">
    <text evidence="3">The sequence shown here is derived from an EMBL/GenBank/DDBJ whole genome shotgun (WGS) entry which is preliminary data.</text>
</comment>